<sequence>MNAVITCKEVTKTYGKKKALDHLSLSIPGNGIVGILGPNGCGKSTFFRSLVGLVKPDSGQMKILDRKPGWKTNKDIAYLPDRARWYPNHTVDEAFKWAKHFLDHFELETAIKLADYMDIGRDMKVQGMSRGQEARLMLILCIARNVPLVILDEPFTGIDIISREQIIDGLIDYLQERNQTILISTHEIHEIEGLFDYSIFMDKGTAIWSGETETLRAQYGSMHQVFKTFYKRRLERQ</sequence>
<dbReference type="InterPro" id="IPR003439">
    <property type="entry name" value="ABC_transporter-like_ATP-bd"/>
</dbReference>
<evidence type="ECO:0000256" key="1">
    <source>
        <dbReference type="ARBA" id="ARBA00022448"/>
    </source>
</evidence>
<evidence type="ECO:0000259" key="4">
    <source>
        <dbReference type="PROSITE" id="PS50893"/>
    </source>
</evidence>
<dbReference type="SUPFAM" id="SSF52540">
    <property type="entry name" value="P-loop containing nucleoside triphosphate hydrolases"/>
    <property type="match status" value="1"/>
</dbReference>
<name>A0A8J2ZWK6_9BACL</name>
<dbReference type="InterPro" id="IPR027417">
    <property type="entry name" value="P-loop_NTPase"/>
</dbReference>
<evidence type="ECO:0000256" key="3">
    <source>
        <dbReference type="ARBA" id="ARBA00022840"/>
    </source>
</evidence>
<keyword evidence="1" id="KW-0813">Transport</keyword>
<dbReference type="GO" id="GO:0005524">
    <property type="term" value="F:ATP binding"/>
    <property type="evidence" value="ECO:0007669"/>
    <property type="project" value="UniProtKB-KW"/>
</dbReference>
<evidence type="ECO:0000256" key="2">
    <source>
        <dbReference type="ARBA" id="ARBA00022741"/>
    </source>
</evidence>
<accession>A0A8J2ZWK6</accession>
<organism evidence="5 6">
    <name type="scientific">Pullulanibacillus pueri</name>
    <dbReference type="NCBI Taxonomy" id="1437324"/>
    <lineage>
        <taxon>Bacteria</taxon>
        <taxon>Bacillati</taxon>
        <taxon>Bacillota</taxon>
        <taxon>Bacilli</taxon>
        <taxon>Bacillales</taxon>
        <taxon>Sporolactobacillaceae</taxon>
        <taxon>Pullulanibacillus</taxon>
    </lineage>
</organism>
<keyword evidence="6" id="KW-1185">Reference proteome</keyword>
<evidence type="ECO:0000313" key="6">
    <source>
        <dbReference type="Proteomes" id="UP000656813"/>
    </source>
</evidence>
<dbReference type="PROSITE" id="PS50893">
    <property type="entry name" value="ABC_TRANSPORTER_2"/>
    <property type="match status" value="1"/>
</dbReference>
<dbReference type="EMBL" id="BMFV01000019">
    <property type="protein sequence ID" value="GGH83821.1"/>
    <property type="molecule type" value="Genomic_DNA"/>
</dbReference>
<dbReference type="InterPro" id="IPR003593">
    <property type="entry name" value="AAA+_ATPase"/>
</dbReference>
<dbReference type="SMART" id="SM00382">
    <property type="entry name" value="AAA"/>
    <property type="match status" value="1"/>
</dbReference>
<dbReference type="CDD" id="cd03230">
    <property type="entry name" value="ABC_DR_subfamily_A"/>
    <property type="match status" value="1"/>
</dbReference>
<dbReference type="GO" id="GO:0016887">
    <property type="term" value="F:ATP hydrolysis activity"/>
    <property type="evidence" value="ECO:0007669"/>
    <property type="project" value="InterPro"/>
</dbReference>
<dbReference type="Proteomes" id="UP000656813">
    <property type="component" value="Unassembled WGS sequence"/>
</dbReference>
<dbReference type="PANTHER" id="PTHR42939">
    <property type="entry name" value="ABC TRANSPORTER ATP-BINDING PROTEIN ALBC-RELATED"/>
    <property type="match status" value="1"/>
</dbReference>
<feature type="domain" description="ABC transporter" evidence="4">
    <location>
        <begin position="5"/>
        <end position="228"/>
    </location>
</feature>
<comment type="caution">
    <text evidence="5">The sequence shown here is derived from an EMBL/GenBank/DDBJ whole genome shotgun (WGS) entry which is preliminary data.</text>
</comment>
<dbReference type="Pfam" id="PF00005">
    <property type="entry name" value="ABC_tran"/>
    <property type="match status" value="1"/>
</dbReference>
<reference evidence="5" key="2">
    <citation type="submission" date="2020-09" db="EMBL/GenBank/DDBJ databases">
        <authorList>
            <person name="Sun Q."/>
            <person name="Zhou Y."/>
        </authorList>
    </citation>
    <scope>NUCLEOTIDE SEQUENCE</scope>
    <source>
        <strain evidence="5">CGMCC 1.12777</strain>
    </source>
</reference>
<keyword evidence="2" id="KW-0547">Nucleotide-binding</keyword>
<protein>
    <submittedName>
        <fullName evidence="5">ABC transporter ATP-binding protein</fullName>
    </submittedName>
</protein>
<evidence type="ECO:0000313" key="5">
    <source>
        <dbReference type="EMBL" id="GGH83821.1"/>
    </source>
</evidence>
<dbReference type="InterPro" id="IPR051782">
    <property type="entry name" value="ABC_Transporter_VariousFunc"/>
</dbReference>
<dbReference type="AlphaFoldDB" id="A0A8J2ZWK6"/>
<reference evidence="5" key="1">
    <citation type="journal article" date="2014" name="Int. J. Syst. Evol. Microbiol.">
        <title>Complete genome sequence of Corynebacterium casei LMG S-19264T (=DSM 44701T), isolated from a smear-ripened cheese.</title>
        <authorList>
            <consortium name="US DOE Joint Genome Institute (JGI-PGF)"/>
            <person name="Walter F."/>
            <person name="Albersmeier A."/>
            <person name="Kalinowski J."/>
            <person name="Ruckert C."/>
        </authorList>
    </citation>
    <scope>NUCLEOTIDE SEQUENCE</scope>
    <source>
        <strain evidence="5">CGMCC 1.12777</strain>
    </source>
</reference>
<gene>
    <name evidence="5" type="ORF">GCM10007096_25470</name>
</gene>
<dbReference type="Gene3D" id="3.40.50.300">
    <property type="entry name" value="P-loop containing nucleotide triphosphate hydrolases"/>
    <property type="match status" value="1"/>
</dbReference>
<proteinExistence type="predicted"/>
<dbReference type="PANTHER" id="PTHR42939:SF1">
    <property type="entry name" value="ABC TRANSPORTER ATP-BINDING PROTEIN ALBC-RELATED"/>
    <property type="match status" value="1"/>
</dbReference>
<dbReference type="RefSeq" id="WP_188497752.1">
    <property type="nucleotide sequence ID" value="NZ_BMFV01000019.1"/>
</dbReference>
<keyword evidence="3 5" id="KW-0067">ATP-binding</keyword>